<feature type="transmembrane region" description="Helical" evidence="1">
    <location>
        <begin position="149"/>
        <end position="173"/>
    </location>
</feature>
<dbReference type="RefSeq" id="WP_203916542.1">
    <property type="nucleotide sequence ID" value="NZ_BONZ01000011.1"/>
</dbReference>
<reference evidence="2" key="1">
    <citation type="submission" date="2021-01" db="EMBL/GenBank/DDBJ databases">
        <title>Whole genome shotgun sequence of Rugosimonospora africana NBRC 104875.</title>
        <authorList>
            <person name="Komaki H."/>
            <person name="Tamura T."/>
        </authorList>
    </citation>
    <scope>NUCLEOTIDE SEQUENCE</scope>
    <source>
        <strain evidence="2">NBRC 104875</strain>
    </source>
</reference>
<evidence type="ECO:0000256" key="1">
    <source>
        <dbReference type="SAM" id="Phobius"/>
    </source>
</evidence>
<keyword evidence="1" id="KW-1133">Transmembrane helix</keyword>
<gene>
    <name evidence="2" type="ORF">Raf01_10040</name>
</gene>
<name>A0A8J3QNN2_9ACTN</name>
<comment type="caution">
    <text evidence="2">The sequence shown here is derived from an EMBL/GenBank/DDBJ whole genome shotgun (WGS) entry which is preliminary data.</text>
</comment>
<protein>
    <submittedName>
        <fullName evidence="2">Uncharacterized protein</fullName>
    </submittedName>
</protein>
<sequence length="211" mass="22021">MTWNQYARLARQLDELYRDDERQAAGQAAAREAAAAATGSLDARLRMQRQRLEQLSGLLQTPLPAPGPAGPAPVTDPAQALQLARQHADLADAAAAEAEQLAGQPRLLPGTSAPARNLLVYACCALAAVVAQYALLALSGVGHLGTVTILGWVCAGFPLLAWAGGYFAIGALGRPVVGDQSVQRSARLGFAVCFLAMPVAFCAFKVFTGLL</sequence>
<evidence type="ECO:0000313" key="3">
    <source>
        <dbReference type="Proteomes" id="UP000642748"/>
    </source>
</evidence>
<accession>A0A8J3QNN2</accession>
<dbReference type="EMBL" id="BONZ01000011">
    <property type="protein sequence ID" value="GIH12832.1"/>
    <property type="molecule type" value="Genomic_DNA"/>
</dbReference>
<proteinExistence type="predicted"/>
<evidence type="ECO:0000313" key="2">
    <source>
        <dbReference type="EMBL" id="GIH12832.1"/>
    </source>
</evidence>
<dbReference type="Proteomes" id="UP000642748">
    <property type="component" value="Unassembled WGS sequence"/>
</dbReference>
<feature type="transmembrane region" description="Helical" evidence="1">
    <location>
        <begin position="118"/>
        <end position="137"/>
    </location>
</feature>
<keyword evidence="1" id="KW-0472">Membrane</keyword>
<keyword evidence="3" id="KW-1185">Reference proteome</keyword>
<organism evidence="2 3">
    <name type="scientific">Rugosimonospora africana</name>
    <dbReference type="NCBI Taxonomy" id="556532"/>
    <lineage>
        <taxon>Bacteria</taxon>
        <taxon>Bacillati</taxon>
        <taxon>Actinomycetota</taxon>
        <taxon>Actinomycetes</taxon>
        <taxon>Micromonosporales</taxon>
        <taxon>Micromonosporaceae</taxon>
        <taxon>Rugosimonospora</taxon>
    </lineage>
</organism>
<dbReference type="AlphaFoldDB" id="A0A8J3QNN2"/>
<feature type="transmembrane region" description="Helical" evidence="1">
    <location>
        <begin position="185"/>
        <end position="207"/>
    </location>
</feature>
<keyword evidence="1" id="KW-0812">Transmembrane</keyword>